<organism evidence="1 2">
    <name type="scientific">Lacticaseibacillus paracasei subsp. paracasei Lpp122</name>
    <dbReference type="NCBI Taxonomy" id="1256218"/>
    <lineage>
        <taxon>Bacteria</taxon>
        <taxon>Bacillati</taxon>
        <taxon>Bacillota</taxon>
        <taxon>Bacilli</taxon>
        <taxon>Lactobacillales</taxon>
        <taxon>Lactobacillaceae</taxon>
        <taxon>Lacticaseibacillus</taxon>
    </lineage>
</organism>
<dbReference type="Proteomes" id="UP000014281">
    <property type="component" value="Unassembled WGS sequence"/>
</dbReference>
<evidence type="ECO:0000313" key="1">
    <source>
        <dbReference type="EMBL" id="EPC18413.1"/>
    </source>
</evidence>
<gene>
    <name evidence="1" type="ORF">Lpp122_1885</name>
</gene>
<sequence length="81" mass="9082">MEKGTAYQVSVDEIVYEPHFIIIYAGENASDKELQKMAIDFILKKDPMFSKADFADSVVVEPAGLDEEPDVVAEGYHFPKN</sequence>
<comment type="caution">
    <text evidence="1">The sequence shown here is derived from an EMBL/GenBank/DDBJ whole genome shotgun (WGS) entry which is preliminary data.</text>
</comment>
<reference evidence="1 2" key="1">
    <citation type="journal article" date="2013" name="PLoS ONE">
        <title>Lactobacillus paracasei comparative genomics: towards species pan-genome definition and exploitation of diversity.</title>
        <authorList>
            <person name="Smokvina T."/>
            <person name="Wels M."/>
            <person name="Polka J."/>
            <person name="Chervaux C."/>
            <person name="Brisse S."/>
            <person name="Boekhorst J."/>
            <person name="van Hylckama Vlieg J.E."/>
            <person name="Siezen R.J."/>
        </authorList>
    </citation>
    <scope>NUCLEOTIDE SEQUENCE [LARGE SCALE GENOMIC DNA]</scope>
    <source>
        <strain evidence="1 2">Lpp122</strain>
    </source>
</reference>
<accession>A0A8E0M3C5</accession>
<dbReference type="AlphaFoldDB" id="A0A8E0M3C5"/>
<dbReference type="EMBL" id="ANKW01000034">
    <property type="protein sequence ID" value="EPC18413.1"/>
    <property type="molecule type" value="Genomic_DNA"/>
</dbReference>
<evidence type="ECO:0000313" key="2">
    <source>
        <dbReference type="Proteomes" id="UP000014281"/>
    </source>
</evidence>
<protein>
    <submittedName>
        <fullName evidence="1">Uncharacterized protein</fullName>
    </submittedName>
</protein>
<proteinExistence type="predicted"/>
<name>A0A8E0M3C5_LACPA</name>